<organism evidence="3 4">
    <name type="scientific">Cloeon dipterum</name>
    <dbReference type="NCBI Taxonomy" id="197152"/>
    <lineage>
        <taxon>Eukaryota</taxon>
        <taxon>Metazoa</taxon>
        <taxon>Ecdysozoa</taxon>
        <taxon>Arthropoda</taxon>
        <taxon>Hexapoda</taxon>
        <taxon>Insecta</taxon>
        <taxon>Pterygota</taxon>
        <taxon>Palaeoptera</taxon>
        <taxon>Ephemeroptera</taxon>
        <taxon>Pisciforma</taxon>
        <taxon>Baetidae</taxon>
        <taxon>Cloeon</taxon>
    </lineage>
</organism>
<dbReference type="Proteomes" id="UP000494165">
    <property type="component" value="Unassembled WGS sequence"/>
</dbReference>
<dbReference type="InterPro" id="IPR012429">
    <property type="entry name" value="HGSNAT_cat"/>
</dbReference>
<dbReference type="PANTHER" id="PTHR31061">
    <property type="entry name" value="LD22376P"/>
    <property type="match status" value="1"/>
</dbReference>
<keyword evidence="4" id="KW-1185">Reference proteome</keyword>
<evidence type="ECO:0000313" key="3">
    <source>
        <dbReference type="EMBL" id="CAB3369481.1"/>
    </source>
</evidence>
<accession>A0A8S1CMS9</accession>
<keyword evidence="1" id="KW-0472">Membrane</keyword>
<feature type="domain" description="Heparan-alpha-glucosaminide N-acetyltransferase catalytic" evidence="2">
    <location>
        <begin position="176"/>
        <end position="298"/>
    </location>
</feature>
<feature type="transmembrane region" description="Helical" evidence="1">
    <location>
        <begin position="321"/>
        <end position="340"/>
    </location>
</feature>
<dbReference type="AlphaFoldDB" id="A0A8S1CMS9"/>
<gene>
    <name evidence="3" type="ORF">CLODIP_2_CD12294</name>
</gene>
<name>A0A8S1CMS9_9INSE</name>
<protein>
    <recommendedName>
        <fullName evidence="2">Heparan-alpha-glucosaminide N-acetyltransferase catalytic domain-containing protein</fullName>
    </recommendedName>
</protein>
<evidence type="ECO:0000313" key="4">
    <source>
        <dbReference type="Proteomes" id="UP000494165"/>
    </source>
</evidence>
<keyword evidence="1" id="KW-1133">Transmembrane helix</keyword>
<keyword evidence="1" id="KW-0812">Transmembrane</keyword>
<evidence type="ECO:0000256" key="1">
    <source>
        <dbReference type="SAM" id="Phobius"/>
    </source>
</evidence>
<feature type="transmembrane region" description="Helical" evidence="1">
    <location>
        <begin position="183"/>
        <end position="204"/>
    </location>
</feature>
<feature type="transmembrane region" description="Helical" evidence="1">
    <location>
        <begin position="283"/>
        <end position="301"/>
    </location>
</feature>
<evidence type="ECO:0000259" key="2">
    <source>
        <dbReference type="Pfam" id="PF07786"/>
    </source>
</evidence>
<reference evidence="3 4" key="1">
    <citation type="submission" date="2020-04" db="EMBL/GenBank/DDBJ databases">
        <authorList>
            <person name="Alioto T."/>
            <person name="Alioto T."/>
            <person name="Gomez Garrido J."/>
        </authorList>
    </citation>
    <scope>NUCLEOTIDE SEQUENCE [LARGE SCALE GENOMIC DNA]</scope>
</reference>
<feature type="transmembrane region" description="Helical" evidence="1">
    <location>
        <begin position="404"/>
        <end position="423"/>
    </location>
</feature>
<proteinExistence type="predicted"/>
<feature type="transmembrane region" description="Helical" evidence="1">
    <location>
        <begin position="255"/>
        <end position="271"/>
    </location>
</feature>
<feature type="transmembrane region" description="Helical" evidence="1">
    <location>
        <begin position="216"/>
        <end position="234"/>
    </location>
</feature>
<dbReference type="OrthoDB" id="2149840at2759"/>
<feature type="transmembrane region" description="Helical" evidence="1">
    <location>
        <begin position="123"/>
        <end position="148"/>
    </location>
</feature>
<comment type="caution">
    <text evidence="3">The sequence shown here is derived from an EMBL/GenBank/DDBJ whole genome shotgun (WGS) entry which is preliminary data.</text>
</comment>
<sequence>MSWLLERSHRTPYDLGLLGVDQAFLDYDLGNRSTAFLYTLSEDCKRCPYQFERKLDQNEGANFTKISTKHAWKFLFTEDDSGMFMQNSSSQFCELDAQLGQFGVYKINAESCEVETLSQPVNIYTSLMFVTSVLLLGGIFIGFCATIFNHCKNRRREFEPRTDEMKHQIAEAKRKRVSSLDTFRGISILLMIFVNDGAGGYQILEHVTWDGLQLADFVFPWFLWIMGVCIPISVKSQIKRTGSRLKVIASIFKRSCILFGLGVMLNTLGVGPKLETLRVFGVLQRFGVLYFLTAGICAICWPTNPKTDGKFLDLAALTPQWLIHLALHLVHLCLIFLLNVPGCPNGYLGPGGIIDDGLYQNCTGGVSGYLDKIILGEVHLYQNPTTKFVYKTGPFDPEGPYGCLPSILTVFLGVQAGTTLLMYKKSVQRLLRWVAWGGISLAFAYLISFVIPINKNLWYDITIKNKLDFRYYTI</sequence>
<dbReference type="Pfam" id="PF07786">
    <property type="entry name" value="HGSNAT_cat"/>
    <property type="match status" value="1"/>
</dbReference>
<dbReference type="EMBL" id="CADEPI010000045">
    <property type="protein sequence ID" value="CAB3369481.1"/>
    <property type="molecule type" value="Genomic_DNA"/>
</dbReference>
<feature type="transmembrane region" description="Helical" evidence="1">
    <location>
        <begin position="430"/>
        <end position="451"/>
    </location>
</feature>
<dbReference type="PANTHER" id="PTHR31061:SF24">
    <property type="entry name" value="LD22376P"/>
    <property type="match status" value="1"/>
</dbReference>